<dbReference type="Pfam" id="PF11130">
    <property type="entry name" value="TraC_F_IV"/>
    <property type="match status" value="1"/>
</dbReference>
<dbReference type="InterPro" id="IPR043964">
    <property type="entry name" value="P-loop_TraG"/>
</dbReference>
<gene>
    <name evidence="2" type="primary">traC_1</name>
    <name evidence="2" type="ORF">SDC9_11855</name>
</gene>
<dbReference type="AlphaFoldDB" id="A0A644TGW1"/>
<evidence type="ECO:0000259" key="1">
    <source>
        <dbReference type="Pfam" id="PF19044"/>
    </source>
</evidence>
<dbReference type="InterPro" id="IPR053155">
    <property type="entry name" value="F-pilin_assembly_TraC"/>
</dbReference>
<dbReference type="InterPro" id="IPR025955">
    <property type="entry name" value="TraC/Conjuga_ATPase"/>
</dbReference>
<name>A0A644TGW1_9ZZZZ</name>
<dbReference type="Pfam" id="PF19044">
    <property type="entry name" value="P-loop_TraG"/>
    <property type="match status" value="1"/>
</dbReference>
<dbReference type="EMBL" id="VSSQ01000031">
    <property type="protein sequence ID" value="MPL66186.1"/>
    <property type="molecule type" value="Genomic_DNA"/>
</dbReference>
<proteinExistence type="predicted"/>
<evidence type="ECO:0000313" key="2">
    <source>
        <dbReference type="EMBL" id="MPL66186.1"/>
    </source>
</evidence>
<dbReference type="PANTHER" id="PTHR38467:SF1">
    <property type="entry name" value="CONJUGATIVE TRANSFER: ASSEMBLY"/>
    <property type="match status" value="1"/>
</dbReference>
<reference evidence="2" key="1">
    <citation type="submission" date="2019-08" db="EMBL/GenBank/DDBJ databases">
        <authorList>
            <person name="Kucharzyk K."/>
            <person name="Murdoch R.W."/>
            <person name="Higgins S."/>
            <person name="Loffler F."/>
        </authorList>
    </citation>
    <scope>NUCLEOTIDE SEQUENCE</scope>
</reference>
<protein>
    <submittedName>
        <fullName evidence="2">Protein TraC</fullName>
    </submittedName>
</protein>
<dbReference type="PANTHER" id="PTHR38467">
    <property type="match status" value="1"/>
</dbReference>
<dbReference type="SUPFAM" id="SSF52540">
    <property type="entry name" value="P-loop containing nucleoside triphosphate hydrolases"/>
    <property type="match status" value="1"/>
</dbReference>
<dbReference type="Gene3D" id="3.40.50.300">
    <property type="entry name" value="P-loop containing nucleotide triphosphate hydrolases"/>
    <property type="match status" value="1"/>
</dbReference>
<feature type="domain" description="TraG P-loop" evidence="1">
    <location>
        <begin position="457"/>
        <end position="834"/>
    </location>
</feature>
<accession>A0A644TGW1</accession>
<organism evidence="2">
    <name type="scientific">bioreactor metagenome</name>
    <dbReference type="NCBI Taxonomy" id="1076179"/>
    <lineage>
        <taxon>unclassified sequences</taxon>
        <taxon>metagenomes</taxon>
        <taxon>ecological metagenomes</taxon>
    </lineage>
</organism>
<sequence length="837" mass="96075">MSINPTKWLKDLLSSDDEDFSSLPTKKQKELFKRYSVSQFIRPIAMSEKSIVCNDGYFGFIFECVPHIRAGTKTAETIESILKKLSDDIFMQINLWGSKNIETILNRWEYDHHSENETINEAIKKFGEFFRNKTNEQISYSMETSIKNHRLFFSFKSKDEKKLLDVKNHIKNILATNSFFPVELELENLKPIFWELLNPKHSFNSIPKYDSKKLFNKQVVSSENIINIEDTHIKIGRKNNANSFVGKSWITLSPASLSDYAHIQDFGKKLGDYITQACNTNQFNDTFMVTLNINKVPRSENISIGKKQNSLVNKRVKNTDTKLLDKKAEAQSVNKRLKDFEPLFNMDLVVLIAGENYELADKNATSVQTFWASGGETSGIVLGRNNSAHLPIFLNSLPLGLTKDYFEIIQGNPFKLFADQVAPFAPVEADYKGNYPNNLFISKRGQLAGFDFFQTSASKNGYIIARSGAGKSVLLNYMVLNAHTRGDRIFITDIGGSYEPICAELGGQYIEIDLDKPISFNPFSDLKELTLEDLNFFSDWIYSLGASKLKSEALKLQNIIKPKLQEIIRNLFDDLGSDLEISDIRDGIKKIEDSRYQDFAIALTPFCRGELYGDFLTGKSQINLNNQLAVLELGKVENIQEIRDAMIFIWEYHKSNAVYKQEKDAEHGGRRILVIIDEVHKFLGKNEMMDDAIEQAYRRFRKHLASIWIATQSFEDINNNDGLTRAGRVILANSPWKIFLGQEETSLNMLFASSAFKFDHIEEELIRAVTTVKPEYSELFIITPEQQKIPYRLVMNKYFYYLTTTDQDDKRKVYNTMKMHNLSKKDAINYLIEEQAV</sequence>
<dbReference type="Gene3D" id="1.10.8.730">
    <property type="match status" value="1"/>
</dbReference>
<comment type="caution">
    <text evidence="2">The sequence shown here is derived from an EMBL/GenBank/DDBJ whole genome shotgun (WGS) entry which is preliminary data.</text>
</comment>
<dbReference type="InterPro" id="IPR027417">
    <property type="entry name" value="P-loop_NTPase"/>
</dbReference>